<dbReference type="Proteomes" id="UP001501736">
    <property type="component" value="Unassembled WGS sequence"/>
</dbReference>
<dbReference type="SMART" id="SM00530">
    <property type="entry name" value="HTH_XRE"/>
    <property type="match status" value="1"/>
</dbReference>
<keyword evidence="4" id="KW-1185">Reference proteome</keyword>
<dbReference type="RefSeq" id="WP_344722360.1">
    <property type="nucleotide sequence ID" value="NZ_BAAAYG010000018.1"/>
</dbReference>
<feature type="domain" description="HTH cro/C1-type" evidence="2">
    <location>
        <begin position="23"/>
        <end position="77"/>
    </location>
</feature>
<dbReference type="Gene3D" id="1.10.260.40">
    <property type="entry name" value="lambda repressor-like DNA-binding domains"/>
    <property type="match status" value="1"/>
</dbReference>
<dbReference type="SUPFAM" id="SSF51182">
    <property type="entry name" value="RmlC-like cupins"/>
    <property type="match status" value="1"/>
</dbReference>
<reference evidence="4" key="1">
    <citation type="journal article" date="2019" name="Int. J. Syst. Evol. Microbiol.">
        <title>The Global Catalogue of Microorganisms (GCM) 10K type strain sequencing project: providing services to taxonomists for standard genome sequencing and annotation.</title>
        <authorList>
            <consortium name="The Broad Institute Genomics Platform"/>
            <consortium name="The Broad Institute Genome Sequencing Center for Infectious Disease"/>
            <person name="Wu L."/>
            <person name="Ma J."/>
        </authorList>
    </citation>
    <scope>NUCLEOTIDE SEQUENCE [LARGE SCALE GENOMIC DNA]</scope>
    <source>
        <strain evidence="4">JCM 11483</strain>
    </source>
</reference>
<comment type="caution">
    <text evidence="3">The sequence shown here is derived from an EMBL/GenBank/DDBJ whole genome shotgun (WGS) entry which is preliminary data.</text>
</comment>
<dbReference type="InterPro" id="IPR050807">
    <property type="entry name" value="TransReg_Diox_bact_type"/>
</dbReference>
<gene>
    <name evidence="3" type="ORF">GCM10020260_27250</name>
</gene>
<evidence type="ECO:0000259" key="2">
    <source>
        <dbReference type="PROSITE" id="PS50943"/>
    </source>
</evidence>
<evidence type="ECO:0000256" key="1">
    <source>
        <dbReference type="ARBA" id="ARBA00023125"/>
    </source>
</evidence>
<protein>
    <submittedName>
        <fullName evidence="3">XRE family transcriptional regulator</fullName>
    </submittedName>
</protein>
<dbReference type="SUPFAM" id="SSF47413">
    <property type="entry name" value="lambda repressor-like DNA-binding domains"/>
    <property type="match status" value="1"/>
</dbReference>
<dbReference type="InterPro" id="IPR014710">
    <property type="entry name" value="RmlC-like_jellyroll"/>
</dbReference>
<dbReference type="PROSITE" id="PS50943">
    <property type="entry name" value="HTH_CROC1"/>
    <property type="match status" value="1"/>
</dbReference>
<evidence type="ECO:0000313" key="4">
    <source>
        <dbReference type="Proteomes" id="UP001501736"/>
    </source>
</evidence>
<dbReference type="Pfam" id="PF07883">
    <property type="entry name" value="Cupin_2"/>
    <property type="match status" value="1"/>
</dbReference>
<proteinExistence type="predicted"/>
<keyword evidence="1" id="KW-0238">DNA-binding</keyword>
<dbReference type="PANTHER" id="PTHR46797:SF1">
    <property type="entry name" value="METHYLPHOSPHONATE SYNTHASE"/>
    <property type="match status" value="1"/>
</dbReference>
<dbReference type="Gene3D" id="2.60.120.10">
    <property type="entry name" value="Jelly Rolls"/>
    <property type="match status" value="1"/>
</dbReference>
<dbReference type="Pfam" id="PF01381">
    <property type="entry name" value="HTH_3"/>
    <property type="match status" value="1"/>
</dbReference>
<dbReference type="InterPro" id="IPR011051">
    <property type="entry name" value="RmlC_Cupin_sf"/>
</dbReference>
<dbReference type="CDD" id="cd00093">
    <property type="entry name" value="HTH_XRE"/>
    <property type="match status" value="1"/>
</dbReference>
<evidence type="ECO:0000313" key="3">
    <source>
        <dbReference type="EMBL" id="GAA3288519.1"/>
    </source>
</evidence>
<dbReference type="InterPro" id="IPR013096">
    <property type="entry name" value="Cupin_2"/>
</dbReference>
<dbReference type="CDD" id="cd02209">
    <property type="entry name" value="cupin_XRE_C"/>
    <property type="match status" value="1"/>
</dbReference>
<name>A0ABP6RMZ4_9MICC</name>
<dbReference type="PANTHER" id="PTHR46797">
    <property type="entry name" value="HTH-TYPE TRANSCRIPTIONAL REGULATOR"/>
    <property type="match status" value="1"/>
</dbReference>
<dbReference type="InterPro" id="IPR001387">
    <property type="entry name" value="Cro/C1-type_HTH"/>
</dbReference>
<organism evidence="3 4">
    <name type="scientific">Nesterenkonia halobia</name>
    <dbReference type="NCBI Taxonomy" id="37922"/>
    <lineage>
        <taxon>Bacteria</taxon>
        <taxon>Bacillati</taxon>
        <taxon>Actinomycetota</taxon>
        <taxon>Actinomycetes</taxon>
        <taxon>Micrococcales</taxon>
        <taxon>Micrococcaceae</taxon>
        <taxon>Nesterenkonia</taxon>
    </lineage>
</organism>
<sequence>MTETPEEPGDDGGAPLIRIAAAVQTERRRAGLSLSELARRVGRSKSTLSLLESASGNPSVETLWAIAAALEIPFARLVEAPAPEPRIVRAGERPEVRAEHADFAASLLSGGRPEARRDLYVVTLEPGELRDAEPHPRGALEHVVVGAGRVRLGRTEEPVELGPGDYAMFPGDAPHRYEALTAGAWFVLVMEHPA</sequence>
<dbReference type="InterPro" id="IPR010982">
    <property type="entry name" value="Lambda_DNA-bd_dom_sf"/>
</dbReference>
<dbReference type="EMBL" id="BAAAYG010000018">
    <property type="protein sequence ID" value="GAA3288519.1"/>
    <property type="molecule type" value="Genomic_DNA"/>
</dbReference>
<accession>A0ABP6RMZ4</accession>